<evidence type="ECO:0000256" key="2">
    <source>
        <dbReference type="SAM" id="Phobius"/>
    </source>
</evidence>
<dbReference type="RefSeq" id="WP_108138619.1">
    <property type="nucleotide sequence ID" value="NZ_QAXS01000005.1"/>
</dbReference>
<dbReference type="OrthoDB" id="2113021at2"/>
<keyword evidence="2" id="KW-0472">Membrane</keyword>
<dbReference type="Proteomes" id="UP000244089">
    <property type="component" value="Unassembled WGS sequence"/>
</dbReference>
<feature type="region of interest" description="Disordered" evidence="1">
    <location>
        <begin position="73"/>
        <end position="118"/>
    </location>
</feature>
<protein>
    <submittedName>
        <fullName evidence="3">Uncharacterized protein</fullName>
    </submittedName>
</protein>
<feature type="transmembrane region" description="Helical" evidence="2">
    <location>
        <begin position="6"/>
        <end position="25"/>
    </location>
</feature>
<dbReference type="AlphaFoldDB" id="A0A2T5RNM2"/>
<evidence type="ECO:0000256" key="1">
    <source>
        <dbReference type="SAM" id="MobiDB-lite"/>
    </source>
</evidence>
<keyword evidence="2" id="KW-0812">Transmembrane</keyword>
<proteinExistence type="predicted"/>
<evidence type="ECO:0000313" key="3">
    <source>
        <dbReference type="EMBL" id="PTW01271.1"/>
    </source>
</evidence>
<comment type="caution">
    <text evidence="3">The sequence shown here is derived from an EMBL/GenBank/DDBJ whole genome shotgun (WGS) entry which is preliminary data.</text>
</comment>
<sequence length="149" mass="17240">MEDLIFVLPTLIIFFFIIFQILAFFKRGFDFVRKNFDLTIDQAGEEIKKKGSQAEENFDQNELENRIAEAEKKSLAESKERILKSSRTNSKRDNAKNKKDKLIKGNPDQQELSSKKSSSLGEIFAQYNEVEKAVIYKEILSKPKALKKD</sequence>
<feature type="compositionally biased region" description="Basic and acidic residues" evidence="1">
    <location>
        <begin position="73"/>
        <end position="83"/>
    </location>
</feature>
<gene>
    <name evidence="3" type="ORF">C8C76_10549</name>
</gene>
<accession>A0A2T5RNM2</accession>
<name>A0A2T5RNM2_9FIRM</name>
<reference evidence="3 4" key="1">
    <citation type="submission" date="2018-04" db="EMBL/GenBank/DDBJ databases">
        <title>Subsurface microbial communities from deep shales in Ohio and West Virginia, USA.</title>
        <authorList>
            <person name="Wrighton K."/>
        </authorList>
    </citation>
    <scope>NUCLEOTIDE SEQUENCE [LARGE SCALE GENOMIC DNA]</scope>
    <source>
        <strain evidence="3 4">WC1</strain>
    </source>
</reference>
<feature type="compositionally biased region" description="Basic and acidic residues" evidence="1">
    <location>
        <begin position="90"/>
        <end position="103"/>
    </location>
</feature>
<evidence type="ECO:0000313" key="4">
    <source>
        <dbReference type="Proteomes" id="UP000244089"/>
    </source>
</evidence>
<organism evidence="3 4">
    <name type="scientific">Halanaerobium saccharolyticum</name>
    <dbReference type="NCBI Taxonomy" id="43595"/>
    <lineage>
        <taxon>Bacteria</taxon>
        <taxon>Bacillati</taxon>
        <taxon>Bacillota</taxon>
        <taxon>Clostridia</taxon>
        <taxon>Halanaerobiales</taxon>
        <taxon>Halanaerobiaceae</taxon>
        <taxon>Halanaerobium</taxon>
    </lineage>
</organism>
<dbReference type="EMBL" id="QAXS01000005">
    <property type="protein sequence ID" value="PTW01271.1"/>
    <property type="molecule type" value="Genomic_DNA"/>
</dbReference>
<keyword evidence="2" id="KW-1133">Transmembrane helix</keyword>